<dbReference type="EMBL" id="CAJRST010003335">
    <property type="protein sequence ID" value="CAG5867465.1"/>
    <property type="molecule type" value="Genomic_DNA"/>
</dbReference>
<dbReference type="AlphaFoldDB" id="A0A8S4AKM7"/>
<organism evidence="2 3">
    <name type="scientific">Menidia menidia</name>
    <name type="common">Atlantic silverside</name>
    <dbReference type="NCBI Taxonomy" id="238744"/>
    <lineage>
        <taxon>Eukaryota</taxon>
        <taxon>Metazoa</taxon>
        <taxon>Chordata</taxon>
        <taxon>Craniata</taxon>
        <taxon>Vertebrata</taxon>
        <taxon>Euteleostomi</taxon>
        <taxon>Actinopterygii</taxon>
        <taxon>Neopterygii</taxon>
        <taxon>Teleostei</taxon>
        <taxon>Neoteleostei</taxon>
        <taxon>Acanthomorphata</taxon>
        <taxon>Ovalentaria</taxon>
        <taxon>Atherinomorphae</taxon>
        <taxon>Atheriniformes</taxon>
        <taxon>Atherinopsidae</taxon>
        <taxon>Menidiinae</taxon>
        <taxon>Menidia</taxon>
    </lineage>
</organism>
<gene>
    <name evidence="2" type="ORF">MMEN_LOCUS4262</name>
</gene>
<evidence type="ECO:0000313" key="2">
    <source>
        <dbReference type="EMBL" id="CAG5867465.1"/>
    </source>
</evidence>
<proteinExistence type="predicted"/>
<evidence type="ECO:0000256" key="1">
    <source>
        <dbReference type="SAM" id="MobiDB-lite"/>
    </source>
</evidence>
<accession>A0A8S4AKM7</accession>
<name>A0A8S4AKM7_9TELE</name>
<dbReference type="Proteomes" id="UP000677803">
    <property type="component" value="Unassembled WGS sequence"/>
</dbReference>
<comment type="caution">
    <text evidence="2">The sequence shown here is derived from an EMBL/GenBank/DDBJ whole genome shotgun (WGS) entry which is preliminary data.</text>
</comment>
<reference evidence="2" key="1">
    <citation type="submission" date="2021-05" db="EMBL/GenBank/DDBJ databases">
        <authorList>
            <person name="Tigano A."/>
        </authorList>
    </citation>
    <scope>NUCLEOTIDE SEQUENCE</scope>
</reference>
<sequence length="88" mass="9287">MTSFTCSRAKGKSIIGKEKSSRKRRSELGSCGGNLAGSTPLACPLLISSETKDTAGFPVILSSEDFKCTSLWRVTLWKVSDTVGGSLG</sequence>
<evidence type="ECO:0000313" key="3">
    <source>
        <dbReference type="Proteomes" id="UP000677803"/>
    </source>
</evidence>
<feature type="region of interest" description="Disordered" evidence="1">
    <location>
        <begin position="1"/>
        <end position="36"/>
    </location>
</feature>
<keyword evidence="3" id="KW-1185">Reference proteome</keyword>
<protein>
    <submittedName>
        <fullName evidence="2">(Atlantic silverside) hypothetical protein</fullName>
    </submittedName>
</protein>